<proteinExistence type="predicted"/>
<accession>A0A077DBM4</accession>
<keyword evidence="1" id="KW-0472">Membrane</keyword>
<keyword evidence="1" id="KW-0812">Transmembrane</keyword>
<gene>
    <name evidence="2" type="ORF">IX83_00855</name>
</gene>
<dbReference type="RefSeq" id="WP_038498078.1">
    <property type="nucleotide sequence ID" value="NZ_AFWK01000054.1"/>
</dbReference>
<dbReference type="EMBL" id="CP009238">
    <property type="protein sequence ID" value="AIL32069.1"/>
    <property type="molecule type" value="Genomic_DNA"/>
</dbReference>
<dbReference type="HOGENOM" id="CLU_2010780_0_0_4"/>
<dbReference type="Proteomes" id="UP000028945">
    <property type="component" value="Chromosome"/>
</dbReference>
<feature type="transmembrane region" description="Helical" evidence="1">
    <location>
        <begin position="14"/>
        <end position="38"/>
    </location>
</feature>
<sequence length="123" mass="14144">MLSEADKSLKRQMLILYIAYIGVLTMGSFIFLIVAYFMRRKMKETILESHINWFITTVWQVLAFTFLAQFLMSSFVPNDASVESLVSSNSFSMMILAMFLMLLYSGVRCAQGILRLSNNEPME</sequence>
<organism evidence="2 3">
    <name type="scientific">Basilea psittacipulmonis DSM 24701</name>
    <dbReference type="NCBI Taxonomy" id="1072685"/>
    <lineage>
        <taxon>Bacteria</taxon>
        <taxon>Pseudomonadati</taxon>
        <taxon>Pseudomonadota</taxon>
        <taxon>Betaproteobacteria</taxon>
        <taxon>Burkholderiales</taxon>
        <taxon>Alcaligenaceae</taxon>
        <taxon>Basilea</taxon>
    </lineage>
</organism>
<feature type="transmembrane region" description="Helical" evidence="1">
    <location>
        <begin position="50"/>
        <end position="71"/>
    </location>
</feature>
<protein>
    <submittedName>
        <fullName evidence="2">Uncharacterized protein</fullName>
    </submittedName>
</protein>
<evidence type="ECO:0000313" key="3">
    <source>
        <dbReference type="Proteomes" id="UP000028945"/>
    </source>
</evidence>
<dbReference type="KEGG" id="bpsi:IX83_00855"/>
<evidence type="ECO:0000313" key="2">
    <source>
        <dbReference type="EMBL" id="AIL32069.1"/>
    </source>
</evidence>
<dbReference type="AlphaFoldDB" id="A0A077DBM4"/>
<name>A0A077DBM4_9BURK</name>
<reference evidence="2 3" key="1">
    <citation type="journal article" date="2014" name="BMC Genomics">
        <title>A genomic perspective on a new bacterial genus and species from the Alcaligenaceae family, Basilea psittacipulmonis.</title>
        <authorList>
            <person name="Whiteson K.L."/>
            <person name="Hernandez D."/>
            <person name="Lazarevic V."/>
            <person name="Gaia N."/>
            <person name="Farinelli L."/>
            <person name="Francois P."/>
            <person name="Pilo P."/>
            <person name="Frey J."/>
            <person name="Schrenzel J."/>
        </authorList>
    </citation>
    <scope>NUCLEOTIDE SEQUENCE [LARGE SCALE GENOMIC DNA]</scope>
    <source>
        <strain evidence="2 3">DSM 24701</strain>
    </source>
</reference>
<keyword evidence="1" id="KW-1133">Transmembrane helix</keyword>
<feature type="transmembrane region" description="Helical" evidence="1">
    <location>
        <begin position="91"/>
        <end position="107"/>
    </location>
</feature>
<evidence type="ECO:0000256" key="1">
    <source>
        <dbReference type="SAM" id="Phobius"/>
    </source>
</evidence>
<keyword evidence="3" id="KW-1185">Reference proteome</keyword>